<dbReference type="Gene3D" id="1.10.3130.10">
    <property type="entry name" value="serine acetyltransferase, domain 1"/>
    <property type="match status" value="1"/>
</dbReference>
<evidence type="ECO:0000313" key="5">
    <source>
        <dbReference type="EMBL" id="UOF89462.1"/>
    </source>
</evidence>
<comment type="pathway">
    <text evidence="1">Amino-acid biosynthesis; L-cysteine biosynthesis; L-cysteine from L-serine: step 1/2.</text>
</comment>
<dbReference type="RefSeq" id="WP_347436152.1">
    <property type="nucleotide sequence ID" value="NZ_CP089291.1"/>
</dbReference>
<dbReference type="Gene3D" id="2.160.10.10">
    <property type="entry name" value="Hexapeptide repeat proteins"/>
    <property type="match status" value="1"/>
</dbReference>
<dbReference type="SUPFAM" id="SSF51161">
    <property type="entry name" value="Trimeric LpxA-like enzymes"/>
    <property type="match status" value="1"/>
</dbReference>
<dbReference type="InterPro" id="IPR011004">
    <property type="entry name" value="Trimer_LpxA-like_sf"/>
</dbReference>
<sequence length="302" mass="33078">MLTQEGSQQLARTALALQNGYTSHPEFSNKNKIVPNREEVISILMEIRGVLLPGYFPSSVDEKNPVTLLEVLGAIQWRLARLIHDSIEHACPQTCKMNPNCICEIFRLSLDKSTQLVERLPDIREILLKDIQAAYDGDPAASNLDEIILAYPSLFAVMVYRIANILHKLDVGLIPRIMTEYAHSRTGIDIHPSASIGHSFFIDHGTGVVIGATCEIGNHVKIYQGVTLGALSFEKDEAGALVRGTKRHPTIEDHVTIYAGATVLGGSTVIGAGSVIGGNVWLTESVPQRSKVISRPQIELRK</sequence>
<dbReference type="Proteomes" id="UP000830167">
    <property type="component" value="Chromosome"/>
</dbReference>
<keyword evidence="2" id="KW-0028">Amino-acid biosynthesis</keyword>
<gene>
    <name evidence="5" type="ORF">LSG31_16415</name>
</gene>
<name>A0ABY4CG12_9BACL</name>
<protein>
    <submittedName>
        <fullName evidence="5">Serine acetyltransferase</fullName>
    </submittedName>
</protein>
<keyword evidence="6" id="KW-1185">Reference proteome</keyword>
<proteinExistence type="predicted"/>
<dbReference type="InterPro" id="IPR042122">
    <property type="entry name" value="Ser_AcTrfase_N_sf"/>
</dbReference>
<organism evidence="5 6">
    <name type="scientific">Fodinisporobacter ferrooxydans</name>
    <dbReference type="NCBI Taxonomy" id="2901836"/>
    <lineage>
        <taxon>Bacteria</taxon>
        <taxon>Bacillati</taxon>
        <taxon>Bacillota</taxon>
        <taxon>Bacilli</taxon>
        <taxon>Bacillales</taxon>
        <taxon>Alicyclobacillaceae</taxon>
        <taxon>Fodinisporobacter</taxon>
    </lineage>
</organism>
<accession>A0ABY4CG12</accession>
<evidence type="ECO:0000256" key="1">
    <source>
        <dbReference type="ARBA" id="ARBA00004876"/>
    </source>
</evidence>
<keyword evidence="4" id="KW-0012">Acyltransferase</keyword>
<evidence type="ECO:0000256" key="4">
    <source>
        <dbReference type="ARBA" id="ARBA00023315"/>
    </source>
</evidence>
<reference evidence="5" key="1">
    <citation type="submission" date="2021-12" db="EMBL/GenBank/DDBJ databases">
        <title>Alicyclobacillaceae gen. nov., sp. nov., isolated from chalcocite enrichment system.</title>
        <authorList>
            <person name="Jiang Z."/>
        </authorList>
    </citation>
    <scope>NUCLEOTIDE SEQUENCE</scope>
    <source>
        <strain evidence="5">MYW30-H2</strain>
    </source>
</reference>
<evidence type="ECO:0000313" key="6">
    <source>
        <dbReference type="Proteomes" id="UP000830167"/>
    </source>
</evidence>
<dbReference type="InterPro" id="IPR045304">
    <property type="entry name" value="LbH_SAT"/>
</dbReference>
<dbReference type="PANTHER" id="PTHR42811">
    <property type="entry name" value="SERINE ACETYLTRANSFERASE"/>
    <property type="match status" value="1"/>
</dbReference>
<dbReference type="EMBL" id="CP089291">
    <property type="protein sequence ID" value="UOF89462.1"/>
    <property type="molecule type" value="Genomic_DNA"/>
</dbReference>
<evidence type="ECO:0000256" key="3">
    <source>
        <dbReference type="ARBA" id="ARBA00022679"/>
    </source>
</evidence>
<keyword evidence="3" id="KW-0808">Transferase</keyword>
<dbReference type="CDD" id="cd03354">
    <property type="entry name" value="LbH_SAT"/>
    <property type="match status" value="1"/>
</dbReference>
<evidence type="ECO:0000256" key="2">
    <source>
        <dbReference type="ARBA" id="ARBA00022605"/>
    </source>
</evidence>